<sequence>MRWQTSFPTSAQIRVAESAMSVDAGIEDPTVRKLESFSILAG</sequence>
<organism evidence="1">
    <name type="scientific">mine drainage metagenome</name>
    <dbReference type="NCBI Taxonomy" id="410659"/>
    <lineage>
        <taxon>unclassified sequences</taxon>
        <taxon>metagenomes</taxon>
        <taxon>ecological metagenomes</taxon>
    </lineage>
</organism>
<name>E6QWM8_9ZZZZ</name>
<accession>E6QWM8</accession>
<dbReference type="EMBL" id="CABR01000155">
    <property type="protein sequence ID" value="CBI11651.1"/>
    <property type="molecule type" value="Genomic_DNA"/>
</dbReference>
<gene>
    <name evidence="1" type="ORF">CARN7_2488</name>
</gene>
<protein>
    <submittedName>
        <fullName evidence="1">Uncharacterized protein</fullName>
    </submittedName>
</protein>
<reference evidence="1" key="1">
    <citation type="submission" date="2009-10" db="EMBL/GenBank/DDBJ databases">
        <title>Diversity of trophic interactions inside an arsenic-rich microbial ecosystem.</title>
        <authorList>
            <person name="Bertin P.N."/>
            <person name="Heinrich-Salmeron A."/>
            <person name="Pelletier E."/>
            <person name="Goulhen-Chollet F."/>
            <person name="Arsene-Ploetze F."/>
            <person name="Gallien S."/>
            <person name="Calteau A."/>
            <person name="Vallenet D."/>
            <person name="Casiot C."/>
            <person name="Chane-Woon-Ming B."/>
            <person name="Giloteaux L."/>
            <person name="Barakat M."/>
            <person name="Bonnefoy V."/>
            <person name="Bruneel O."/>
            <person name="Chandler M."/>
            <person name="Cleiss J."/>
            <person name="Duran R."/>
            <person name="Elbaz-Poulichet F."/>
            <person name="Fonknechten N."/>
            <person name="Lauga B."/>
            <person name="Mornico D."/>
            <person name="Ortet P."/>
            <person name="Schaeffer C."/>
            <person name="Siguier P."/>
            <person name="Alexander Thil Smith A."/>
            <person name="Van Dorsselaer A."/>
            <person name="Weissenbach J."/>
            <person name="Medigue C."/>
            <person name="Le Paslier D."/>
        </authorList>
    </citation>
    <scope>NUCLEOTIDE SEQUENCE</scope>
</reference>
<dbReference type="AlphaFoldDB" id="E6QWM8"/>
<proteinExistence type="predicted"/>
<comment type="caution">
    <text evidence="1">The sequence shown here is derived from an EMBL/GenBank/DDBJ whole genome shotgun (WGS) entry which is preliminary data.</text>
</comment>
<evidence type="ECO:0000313" key="1">
    <source>
        <dbReference type="EMBL" id="CBI11651.1"/>
    </source>
</evidence>